<keyword evidence="9 14" id="KW-1133">Transmembrane helix</keyword>
<dbReference type="GO" id="GO:0009734">
    <property type="term" value="P:auxin-activated signaling pathway"/>
    <property type="evidence" value="ECO:0007669"/>
    <property type="project" value="UniProtKB-KW"/>
</dbReference>
<dbReference type="InterPro" id="IPR013057">
    <property type="entry name" value="AA_transpt_TM"/>
</dbReference>
<evidence type="ECO:0000256" key="7">
    <source>
        <dbReference type="ARBA" id="ARBA00022847"/>
    </source>
</evidence>
<gene>
    <name evidence="16" type="ORF">Ahy_A06g030215</name>
</gene>
<evidence type="ECO:0000256" key="2">
    <source>
        <dbReference type="ARBA" id="ARBA00004236"/>
    </source>
</evidence>
<dbReference type="PANTHER" id="PTHR48017">
    <property type="entry name" value="OS05G0424000 PROTEIN-RELATED"/>
    <property type="match status" value="1"/>
</dbReference>
<dbReference type="GO" id="GO:0005886">
    <property type="term" value="C:plasma membrane"/>
    <property type="evidence" value="ECO:0007669"/>
    <property type="project" value="UniProtKB-SubCell"/>
</dbReference>
<evidence type="ECO:0000256" key="13">
    <source>
        <dbReference type="SAM" id="MobiDB-lite"/>
    </source>
</evidence>
<feature type="transmembrane region" description="Helical" evidence="14">
    <location>
        <begin position="96"/>
        <end position="115"/>
    </location>
</feature>
<feature type="transmembrane region" description="Helical" evidence="14">
    <location>
        <begin position="414"/>
        <end position="431"/>
    </location>
</feature>
<organism evidence="16 17">
    <name type="scientific">Arachis hypogaea</name>
    <name type="common">Peanut</name>
    <dbReference type="NCBI Taxonomy" id="3818"/>
    <lineage>
        <taxon>Eukaryota</taxon>
        <taxon>Viridiplantae</taxon>
        <taxon>Streptophyta</taxon>
        <taxon>Embryophyta</taxon>
        <taxon>Tracheophyta</taxon>
        <taxon>Spermatophyta</taxon>
        <taxon>Magnoliopsida</taxon>
        <taxon>eudicotyledons</taxon>
        <taxon>Gunneridae</taxon>
        <taxon>Pentapetalae</taxon>
        <taxon>rosids</taxon>
        <taxon>fabids</taxon>
        <taxon>Fabales</taxon>
        <taxon>Fabaceae</taxon>
        <taxon>Papilionoideae</taxon>
        <taxon>50 kb inversion clade</taxon>
        <taxon>dalbergioids sensu lato</taxon>
        <taxon>Dalbergieae</taxon>
        <taxon>Pterocarpus clade</taxon>
        <taxon>Arachis</taxon>
    </lineage>
</organism>
<feature type="transmembrane region" description="Helical" evidence="14">
    <location>
        <begin position="70"/>
        <end position="90"/>
    </location>
</feature>
<sequence>MKRILKMKKNKKRRFNSMIPNQRMMRAEGHDNNRRKQQQKKKKMVESVSITANEDILVDDDGKPKRTGTVWTATAHIITAVIGAGVLSLPWAMAQLGWIIGILSFLICSSVILYTSNLLTDCYRSPDSVTGQRNSTYMEAVKANLGGRMHLICGIVQYTNLTGAAIGYTITTSISIVAIRKINCFHKKGVGSDECRFSNNPYMIGLGIVEIFLSQIPHFHKISWLSIIASIMSFGYAFIGIGLSLATIIQGKGRSTYLIASKGQFTPDKIWNMLVALGNITVASSYSQIAIDIQDSLKSSRAENAVMKMANKMAIVTMTVIFLLCACSGYAAFGSDTPGSILMSSGFKEPFWLINIANVFIVIHLLGAYQVLCQPIYGVVETLAKQQWSSSTFIMEEFSVSIGKVKLNINLFRLVWRTVFVVVVTILAMAMPFFNEILALLGATAYWPLGIYFPVEMFIAKQKLKKRTFQWIGLQTLNVIFMLLAIAVACAAIHGLNESLRKYKPFMYKG</sequence>
<evidence type="ECO:0000256" key="11">
    <source>
        <dbReference type="ARBA" id="ARBA00023294"/>
    </source>
</evidence>
<dbReference type="Gene3D" id="1.20.1740.10">
    <property type="entry name" value="Amino acid/polyamine transporter I"/>
    <property type="match status" value="1"/>
</dbReference>
<evidence type="ECO:0000256" key="3">
    <source>
        <dbReference type="ARBA" id="ARBA00005590"/>
    </source>
</evidence>
<keyword evidence="6 14" id="KW-0812">Transmembrane</keyword>
<evidence type="ECO:0000313" key="17">
    <source>
        <dbReference type="Proteomes" id="UP000289738"/>
    </source>
</evidence>
<dbReference type="STRING" id="3818.A0A445CVP7"/>
<evidence type="ECO:0000256" key="9">
    <source>
        <dbReference type="ARBA" id="ARBA00022989"/>
    </source>
</evidence>
<comment type="caution">
    <text evidence="16">The sequence shown here is derived from an EMBL/GenBank/DDBJ whole genome shotgun (WGS) entry which is preliminary data.</text>
</comment>
<feature type="transmembrane region" description="Helical" evidence="14">
    <location>
        <begin position="224"/>
        <end position="250"/>
    </location>
</feature>
<evidence type="ECO:0000256" key="6">
    <source>
        <dbReference type="ARBA" id="ARBA00022692"/>
    </source>
</evidence>
<keyword evidence="17" id="KW-1185">Reference proteome</keyword>
<evidence type="ECO:0000256" key="12">
    <source>
        <dbReference type="ARBA" id="ARBA00045588"/>
    </source>
</evidence>
<proteinExistence type="inferred from homology"/>
<comment type="subcellular location">
    <subcellularLocation>
        <location evidence="2">Cell membrane</location>
    </subcellularLocation>
    <subcellularLocation>
        <location evidence="1">Endomembrane system</location>
        <topology evidence="1">Multi-pass membrane protein</topology>
    </subcellularLocation>
</comment>
<evidence type="ECO:0000256" key="4">
    <source>
        <dbReference type="ARBA" id="ARBA00022448"/>
    </source>
</evidence>
<evidence type="ECO:0000256" key="8">
    <source>
        <dbReference type="ARBA" id="ARBA00022970"/>
    </source>
</evidence>
<evidence type="ECO:0000256" key="10">
    <source>
        <dbReference type="ARBA" id="ARBA00023136"/>
    </source>
</evidence>
<feature type="transmembrane region" description="Helical" evidence="14">
    <location>
        <begin position="437"/>
        <end position="455"/>
    </location>
</feature>
<dbReference type="Proteomes" id="UP000289738">
    <property type="component" value="Chromosome A06"/>
</dbReference>
<evidence type="ECO:0000256" key="1">
    <source>
        <dbReference type="ARBA" id="ARBA00004127"/>
    </source>
</evidence>
<accession>A0A445CVP7</accession>
<comment type="function">
    <text evidence="12">Carrier protein involved in proton-driven auxin influx. Mediates the formation of auxin gradient from developing leaves (site of auxin biosynthesis) to tips by contributing to the loading of auxin in vascular tissues and facilitating acropetal (base to tip) auxin transport within inner tissues of the root apex, and basipetal (tip to base) auxin transport within outer tissues of the root apex. May be involved in lateral roots and nodules formation.</text>
</comment>
<feature type="region of interest" description="Disordered" evidence="13">
    <location>
        <begin position="22"/>
        <end position="46"/>
    </location>
</feature>
<feature type="compositionally biased region" description="Basic and acidic residues" evidence="13">
    <location>
        <begin position="25"/>
        <end position="34"/>
    </location>
</feature>
<evidence type="ECO:0000259" key="15">
    <source>
        <dbReference type="Pfam" id="PF01490"/>
    </source>
</evidence>
<keyword evidence="7" id="KW-0769">Symport</keyword>
<dbReference type="EMBL" id="SDMP01000006">
    <property type="protein sequence ID" value="RYR54964.1"/>
    <property type="molecule type" value="Genomic_DNA"/>
</dbReference>
<feature type="transmembrane region" description="Helical" evidence="14">
    <location>
        <begin position="312"/>
        <end position="332"/>
    </location>
</feature>
<protein>
    <recommendedName>
        <fullName evidence="15">Amino acid transporter transmembrane domain-containing protein</fullName>
    </recommendedName>
</protein>
<keyword evidence="5" id="KW-1003">Cell membrane</keyword>
<evidence type="ECO:0000256" key="14">
    <source>
        <dbReference type="SAM" id="Phobius"/>
    </source>
</evidence>
<feature type="transmembrane region" description="Helical" evidence="14">
    <location>
        <begin position="476"/>
        <end position="496"/>
    </location>
</feature>
<keyword evidence="8" id="KW-0029">Amino-acid transport</keyword>
<dbReference type="AlphaFoldDB" id="A0A445CVP7"/>
<feature type="domain" description="Amino acid transporter transmembrane" evidence="15">
    <location>
        <begin position="66"/>
        <end position="490"/>
    </location>
</feature>
<evidence type="ECO:0000256" key="5">
    <source>
        <dbReference type="ARBA" id="ARBA00022475"/>
    </source>
</evidence>
<evidence type="ECO:0000313" key="16">
    <source>
        <dbReference type="EMBL" id="RYR54964.1"/>
    </source>
</evidence>
<dbReference type="GO" id="GO:0006865">
    <property type="term" value="P:amino acid transport"/>
    <property type="evidence" value="ECO:0007669"/>
    <property type="project" value="UniProtKB-KW"/>
</dbReference>
<dbReference type="GO" id="GO:0012505">
    <property type="term" value="C:endomembrane system"/>
    <property type="evidence" value="ECO:0007669"/>
    <property type="project" value="UniProtKB-SubCell"/>
</dbReference>
<keyword evidence="4" id="KW-0813">Transport</keyword>
<keyword evidence="11" id="KW-0927">Auxin signaling pathway</keyword>
<keyword evidence="10 14" id="KW-0472">Membrane</keyword>
<name>A0A445CVP7_ARAHY</name>
<reference evidence="16 17" key="1">
    <citation type="submission" date="2019-01" db="EMBL/GenBank/DDBJ databases">
        <title>Sequencing of cultivated peanut Arachis hypogaea provides insights into genome evolution and oil improvement.</title>
        <authorList>
            <person name="Chen X."/>
        </authorList>
    </citation>
    <scope>NUCLEOTIDE SEQUENCE [LARGE SCALE GENOMIC DNA]</scope>
    <source>
        <strain evidence="17">cv. Fuhuasheng</strain>
        <tissue evidence="16">Leaves</tissue>
    </source>
</reference>
<dbReference type="GO" id="GO:0015293">
    <property type="term" value="F:symporter activity"/>
    <property type="evidence" value="ECO:0007669"/>
    <property type="project" value="UniProtKB-KW"/>
</dbReference>
<comment type="similarity">
    <text evidence="3">Belongs to the amino acid/polyamine transporter 2 family. Amino acid/auxin permease (AAAP) (TC 2.A.18.1) subfamily.</text>
</comment>
<dbReference type="Pfam" id="PF01490">
    <property type="entry name" value="Aa_trans"/>
    <property type="match status" value="1"/>
</dbReference>
<feature type="transmembrane region" description="Helical" evidence="14">
    <location>
        <begin position="352"/>
        <end position="372"/>
    </location>
</feature>